<reference evidence="2 3" key="1">
    <citation type="submission" date="2018-04" db="EMBL/GenBank/DDBJ databases">
        <authorList>
            <person name="Vogel A."/>
        </authorList>
    </citation>
    <scope>NUCLEOTIDE SEQUENCE [LARGE SCALE GENOMIC DNA]</scope>
</reference>
<name>A0A484MF26_9ASTE</name>
<dbReference type="EMBL" id="OOIL02003346">
    <property type="protein sequence ID" value="VFQ87119.1"/>
    <property type="molecule type" value="Genomic_DNA"/>
</dbReference>
<sequence length="262" mass="29324">MMREGETPPTGGDSIPMKTGGEDHSIEENLWVMGIDGRGTLNIIVPSFIIQLTHSEGGGDRAQGLSVMKPVRFLYQLKAKILWSQKTGSASVFPNENQDLESNQLPLLNGTTRISGNVKIDRDDGWRCAQSERLYGREVEGQKESANKAFMDSALKLELERTQTHSTDVEIDQESMKQFDQVIKDNLNLFRKSMANTKFLHALNKGQILSYSGEVIRVTRETMKSFEYIDAAVVQGAKYPVYLAYANEDMVAVLNHICGMQE</sequence>
<protein>
    <submittedName>
        <fullName evidence="2">Uncharacterized protein</fullName>
    </submittedName>
</protein>
<feature type="region of interest" description="Disordered" evidence="1">
    <location>
        <begin position="1"/>
        <end position="22"/>
    </location>
</feature>
<keyword evidence="3" id="KW-1185">Reference proteome</keyword>
<evidence type="ECO:0000313" key="3">
    <source>
        <dbReference type="Proteomes" id="UP000595140"/>
    </source>
</evidence>
<gene>
    <name evidence="2" type="ORF">CCAM_LOCUS28895</name>
</gene>
<proteinExistence type="predicted"/>
<organism evidence="2 3">
    <name type="scientific">Cuscuta campestris</name>
    <dbReference type="NCBI Taxonomy" id="132261"/>
    <lineage>
        <taxon>Eukaryota</taxon>
        <taxon>Viridiplantae</taxon>
        <taxon>Streptophyta</taxon>
        <taxon>Embryophyta</taxon>
        <taxon>Tracheophyta</taxon>
        <taxon>Spermatophyta</taxon>
        <taxon>Magnoliopsida</taxon>
        <taxon>eudicotyledons</taxon>
        <taxon>Gunneridae</taxon>
        <taxon>Pentapetalae</taxon>
        <taxon>asterids</taxon>
        <taxon>lamiids</taxon>
        <taxon>Solanales</taxon>
        <taxon>Convolvulaceae</taxon>
        <taxon>Cuscuteae</taxon>
        <taxon>Cuscuta</taxon>
        <taxon>Cuscuta subgen. Grammica</taxon>
        <taxon>Cuscuta sect. Cleistogrammica</taxon>
    </lineage>
</organism>
<accession>A0A484MF26</accession>
<evidence type="ECO:0000313" key="2">
    <source>
        <dbReference type="EMBL" id="VFQ87119.1"/>
    </source>
</evidence>
<evidence type="ECO:0000256" key="1">
    <source>
        <dbReference type="SAM" id="MobiDB-lite"/>
    </source>
</evidence>
<dbReference type="AlphaFoldDB" id="A0A484MF26"/>
<dbReference type="Proteomes" id="UP000595140">
    <property type="component" value="Unassembled WGS sequence"/>
</dbReference>